<keyword evidence="2" id="KW-1185">Reference proteome</keyword>
<proteinExistence type="predicted"/>
<reference evidence="1 2" key="1">
    <citation type="submission" date="2017-07" db="EMBL/GenBank/DDBJ databases">
        <title>Complete Genome Sequence of the cosmetic ferment Vitreoscilla filiformis (ATCC15551).</title>
        <authorList>
            <person name="Contreras S."/>
            <person name="Sagory-Zalkind P."/>
            <person name="Blanquart H."/>
            <person name="Iltis A."/>
            <person name="Morand S.C."/>
        </authorList>
    </citation>
    <scope>NUCLEOTIDE SEQUENCE [LARGE SCALE GENOMIC DNA]</scope>
    <source>
        <strain evidence="1 2">ATCC 15551</strain>
    </source>
</reference>
<sequence length="587" mass="64319">MNRWLFVRTLPWALALSVAGCGGGEEAGTDGRTADSLSRTSADVAEAASPVSQLDAVRLAHQASFGPNEALVRAIRQQGIPEWIQAQMTATGSAYTSGGSGNVHQNVGNLGFCGTGAQANNPYCWRDHFSTEPLTWDFYRNAVSQPDQLRQRVALALHQLLVVSGVEIGGTYGLRKYQSIFLNQAFGNYREVLKQVTLSPVMGDYLNHVNNDKKSPNENYARELLQLFSLGTCRLTPNGQLMGNRCVPTYDNAVVRNYAYALTGWTYPPGGSTVWGCWPEKTNCQYYGGNMVPLVSFHDKQQRTLLSGVTVPANATPEQALAKVLDSLMIHGNMPPFIARHLIQNLVRSNPSSDYVERVVTAFRTGHYVHAVGGKTFRFGKGVRGDLAASVAAVLLDTEARTVNSTDTTAGKLRSPVLQITGALRALNGYTDGAPFTWWWGETMMMHVHRAPSVFSYYPPNFPVPGKNALVGPEFGIHNVSTTMTRLNLYTYLLDWGGSKPDSSIPNATGTQVNTLAFQSDADQPGVLVDRLSKLLLGKTLNASLRQKVIYSVSYWTSRNSPSDWRDKRVRAAAWLILSSPEYLVQS</sequence>
<evidence type="ECO:0000313" key="1">
    <source>
        <dbReference type="EMBL" id="ASM77976.1"/>
    </source>
</evidence>
<dbReference type="Pfam" id="PF08811">
    <property type="entry name" value="DUF1800"/>
    <property type="match status" value="1"/>
</dbReference>
<dbReference type="RefSeq" id="WP_198301428.1">
    <property type="nucleotide sequence ID" value="NZ_CP022423.1"/>
</dbReference>
<accession>A0A221KG16</accession>
<dbReference type="PANTHER" id="PTHR43737">
    <property type="entry name" value="BLL7424 PROTEIN"/>
    <property type="match status" value="1"/>
</dbReference>
<protein>
    <recommendedName>
        <fullName evidence="3">DUF1800 domain-containing protein</fullName>
    </recommendedName>
</protein>
<dbReference type="Proteomes" id="UP000199729">
    <property type="component" value="Chromosome"/>
</dbReference>
<dbReference type="KEGG" id="vff:VITFI_CDS2198"/>
<dbReference type="EMBL" id="CP022423">
    <property type="protein sequence ID" value="ASM77976.1"/>
    <property type="molecule type" value="Genomic_DNA"/>
</dbReference>
<evidence type="ECO:0000313" key="2">
    <source>
        <dbReference type="Proteomes" id="UP000199729"/>
    </source>
</evidence>
<dbReference type="AlphaFoldDB" id="A0A221KG16"/>
<organism evidence="1 2">
    <name type="scientific">Vitreoscilla filiformis</name>
    <dbReference type="NCBI Taxonomy" id="63"/>
    <lineage>
        <taxon>Bacteria</taxon>
        <taxon>Pseudomonadati</taxon>
        <taxon>Pseudomonadota</taxon>
        <taxon>Betaproteobacteria</taxon>
        <taxon>Neisseriales</taxon>
        <taxon>Neisseriaceae</taxon>
        <taxon>Vitreoscilla</taxon>
    </lineage>
</organism>
<gene>
    <name evidence="1" type="ORF">VITFI_CDS2198</name>
</gene>
<name>A0A221KG16_VITFI</name>
<evidence type="ECO:0008006" key="3">
    <source>
        <dbReference type="Google" id="ProtNLM"/>
    </source>
</evidence>
<dbReference type="PROSITE" id="PS51257">
    <property type="entry name" value="PROKAR_LIPOPROTEIN"/>
    <property type="match status" value="1"/>
</dbReference>
<dbReference type="PANTHER" id="PTHR43737:SF1">
    <property type="entry name" value="DUF1501 DOMAIN-CONTAINING PROTEIN"/>
    <property type="match status" value="1"/>
</dbReference>
<dbReference type="InterPro" id="IPR014917">
    <property type="entry name" value="DUF1800"/>
</dbReference>